<reference evidence="2 3" key="1">
    <citation type="journal article" date="2017" name="Antonie Van Leeuwenhoek">
        <title>Rhizobium rhizosphaerae sp. nov., a novel species isolated from rice rhizosphere.</title>
        <authorList>
            <person name="Zhao J.J."/>
            <person name="Zhang J."/>
            <person name="Zhang R.J."/>
            <person name="Zhang C.W."/>
            <person name="Yin H.Q."/>
            <person name="Zhang X.X."/>
        </authorList>
    </citation>
    <scope>NUCLEOTIDE SEQUENCE [LARGE SCALE GENOMIC DNA]</scope>
    <source>
        <strain evidence="2 3">BSs20135</strain>
    </source>
</reference>
<name>K6ZDS7_9ALTE</name>
<keyword evidence="1" id="KW-0812">Transmembrane</keyword>
<sequence length="40" mass="4321">MAQPLLFPQLGTLAASGFSWLLLLAVPYLRDKYGTALAGR</sequence>
<evidence type="ECO:0000313" key="2">
    <source>
        <dbReference type="EMBL" id="GAC21570.1"/>
    </source>
</evidence>
<feature type="transmembrane region" description="Helical" evidence="1">
    <location>
        <begin position="6"/>
        <end position="29"/>
    </location>
</feature>
<proteinExistence type="predicted"/>
<keyword evidence="1" id="KW-1133">Transmembrane helix</keyword>
<organism evidence="2 3">
    <name type="scientific">Paraglaciecola arctica BSs20135</name>
    <dbReference type="NCBI Taxonomy" id="493475"/>
    <lineage>
        <taxon>Bacteria</taxon>
        <taxon>Pseudomonadati</taxon>
        <taxon>Pseudomonadota</taxon>
        <taxon>Gammaproteobacteria</taxon>
        <taxon>Alteromonadales</taxon>
        <taxon>Alteromonadaceae</taxon>
        <taxon>Paraglaciecola</taxon>
    </lineage>
</organism>
<dbReference type="AlphaFoldDB" id="K6ZDS7"/>
<evidence type="ECO:0000313" key="3">
    <source>
        <dbReference type="Proteomes" id="UP000006327"/>
    </source>
</evidence>
<evidence type="ECO:0000256" key="1">
    <source>
        <dbReference type="SAM" id="Phobius"/>
    </source>
</evidence>
<dbReference type="Proteomes" id="UP000006327">
    <property type="component" value="Unassembled WGS sequence"/>
</dbReference>
<comment type="caution">
    <text evidence="2">The sequence shown here is derived from an EMBL/GenBank/DDBJ whole genome shotgun (WGS) entry which is preliminary data.</text>
</comment>
<dbReference type="EMBL" id="BAEO01000062">
    <property type="protein sequence ID" value="GAC21570.1"/>
    <property type="molecule type" value="Genomic_DNA"/>
</dbReference>
<protein>
    <submittedName>
        <fullName evidence="2">Uncharacterized protein</fullName>
    </submittedName>
</protein>
<accession>K6ZDS7</accession>
<keyword evidence="3" id="KW-1185">Reference proteome</keyword>
<gene>
    <name evidence="2" type="ORF">GARC_4628</name>
</gene>
<keyword evidence="1" id="KW-0472">Membrane</keyword>